<protein>
    <submittedName>
        <fullName evidence="2">Uncharacterized protein</fullName>
    </submittedName>
</protein>
<feature type="region of interest" description="Disordered" evidence="1">
    <location>
        <begin position="179"/>
        <end position="207"/>
    </location>
</feature>
<dbReference type="Proteomes" id="UP000030392">
    <property type="component" value="Unassembled WGS sequence"/>
</dbReference>
<evidence type="ECO:0000256" key="1">
    <source>
        <dbReference type="SAM" id="MobiDB-lite"/>
    </source>
</evidence>
<organism evidence="2 3">
    <name type="scientific">Prochlorococcus marinus str. PAC1</name>
    <dbReference type="NCBI Taxonomy" id="59924"/>
    <lineage>
        <taxon>Bacteria</taxon>
        <taxon>Bacillati</taxon>
        <taxon>Cyanobacteriota</taxon>
        <taxon>Cyanophyceae</taxon>
        <taxon>Synechococcales</taxon>
        <taxon>Prochlorococcaceae</taxon>
        <taxon>Prochlorococcus</taxon>
    </lineage>
</organism>
<evidence type="ECO:0000313" key="2">
    <source>
        <dbReference type="EMBL" id="KGG21939.1"/>
    </source>
</evidence>
<evidence type="ECO:0000313" key="3">
    <source>
        <dbReference type="Proteomes" id="UP000030392"/>
    </source>
</evidence>
<gene>
    <name evidence="2" type="ORF">EV03_0258</name>
</gene>
<comment type="caution">
    <text evidence="2">The sequence shown here is derived from an EMBL/GenBank/DDBJ whole genome shotgun (WGS) entry which is preliminary data.</text>
</comment>
<name>A0A0A2CBJ0_PROMR</name>
<reference evidence="3" key="1">
    <citation type="journal article" date="2014" name="Sci. Data">
        <title>Genomes of diverse isolates of the marine cyanobacterium Prochlorococcus.</title>
        <authorList>
            <person name="Biller S."/>
            <person name="Berube P."/>
            <person name="Thompson J."/>
            <person name="Kelly L."/>
            <person name="Roggensack S."/>
            <person name="Awad L."/>
            <person name="Roache-Johnson K."/>
            <person name="Ding H."/>
            <person name="Giovannoni S.J."/>
            <person name="Moore L.R."/>
            <person name="Chisholm S.W."/>
        </authorList>
    </citation>
    <scope>NUCLEOTIDE SEQUENCE [LARGE SCALE GENOMIC DNA]</scope>
    <source>
        <strain evidence="3">PAC1</strain>
    </source>
</reference>
<dbReference type="EMBL" id="JNAX01000004">
    <property type="protein sequence ID" value="KGG21939.1"/>
    <property type="molecule type" value="Genomic_DNA"/>
</dbReference>
<feature type="compositionally biased region" description="Polar residues" evidence="1">
    <location>
        <begin position="190"/>
        <end position="207"/>
    </location>
</feature>
<sequence>MDQLHDLRLRLLVQQESQRISESQANDLDLSVVQARCLCWLTLLAEASEEQANEFKRIGDIDQAMGWFSDSMRLQDVIEIVTSIQMPYQELDGTDLALNTHSEVDTSSLEMEFHRFSSRIKKSPKDEETKDRADFLIDEYLKLLRREHKRETNLKLQLALRLEGRAMAIVDALRKEAKNQKSSRNEGFKFTNNASVDNFSGQSPLAA</sequence>
<proteinExistence type="predicted"/>
<dbReference type="AlphaFoldDB" id="A0A0A2CBJ0"/>
<accession>A0A0A2CBJ0</accession>